<dbReference type="GO" id="GO:0000166">
    <property type="term" value="F:nucleotide binding"/>
    <property type="evidence" value="ECO:0007669"/>
    <property type="project" value="UniProtKB-KW"/>
</dbReference>
<evidence type="ECO:0000313" key="11">
    <source>
        <dbReference type="EMBL" id="KXZ47924.1"/>
    </source>
</evidence>
<dbReference type="GO" id="GO:0004383">
    <property type="term" value="F:guanylate cyclase activity"/>
    <property type="evidence" value="ECO:0007669"/>
    <property type="project" value="TreeGrafter"/>
</dbReference>
<feature type="compositionally biased region" description="Acidic residues" evidence="8">
    <location>
        <begin position="1561"/>
        <end position="1571"/>
    </location>
</feature>
<name>A0A150GDK7_GONPE</name>
<keyword evidence="5" id="KW-0472">Membrane</keyword>
<feature type="region of interest" description="Disordered" evidence="8">
    <location>
        <begin position="1418"/>
        <end position="1461"/>
    </location>
</feature>
<feature type="region of interest" description="Disordered" evidence="8">
    <location>
        <begin position="811"/>
        <end position="832"/>
    </location>
</feature>
<dbReference type="FunFam" id="3.30.70.1230:FF:000057">
    <property type="entry name" value="Guanylate cyclase"/>
    <property type="match status" value="1"/>
</dbReference>
<proteinExistence type="inferred from homology"/>
<dbReference type="PROSITE" id="PS00452">
    <property type="entry name" value="GUANYLATE_CYCLASE_1"/>
    <property type="match status" value="1"/>
</dbReference>
<keyword evidence="12" id="KW-1185">Reference proteome</keyword>
<comment type="similarity">
    <text evidence="7">Belongs to the adenylyl cyclase class-4/guanylyl cyclase family.</text>
</comment>
<accession>A0A150GDK7</accession>
<dbReference type="InterPro" id="IPR029787">
    <property type="entry name" value="Nucleotide_cyclase"/>
</dbReference>
<feature type="compositionally biased region" description="Gly residues" evidence="8">
    <location>
        <begin position="685"/>
        <end position="699"/>
    </location>
</feature>
<keyword evidence="4" id="KW-1133">Transmembrane helix</keyword>
<organism evidence="11 12">
    <name type="scientific">Gonium pectorale</name>
    <name type="common">Green alga</name>
    <dbReference type="NCBI Taxonomy" id="33097"/>
    <lineage>
        <taxon>Eukaryota</taxon>
        <taxon>Viridiplantae</taxon>
        <taxon>Chlorophyta</taxon>
        <taxon>core chlorophytes</taxon>
        <taxon>Chlorophyceae</taxon>
        <taxon>CS clade</taxon>
        <taxon>Chlamydomonadales</taxon>
        <taxon>Volvocaceae</taxon>
        <taxon>Gonium</taxon>
    </lineage>
</organism>
<dbReference type="OrthoDB" id="549517at2759"/>
<feature type="compositionally biased region" description="Low complexity" evidence="8">
    <location>
        <begin position="497"/>
        <end position="508"/>
    </location>
</feature>
<feature type="region of interest" description="Disordered" evidence="8">
    <location>
        <begin position="896"/>
        <end position="951"/>
    </location>
</feature>
<evidence type="ECO:0000259" key="9">
    <source>
        <dbReference type="PROSITE" id="PS50113"/>
    </source>
</evidence>
<evidence type="ECO:0000259" key="10">
    <source>
        <dbReference type="PROSITE" id="PS50125"/>
    </source>
</evidence>
<dbReference type="Pfam" id="PF00211">
    <property type="entry name" value="Guanylate_cyc"/>
    <property type="match status" value="1"/>
</dbReference>
<dbReference type="GO" id="GO:0004016">
    <property type="term" value="F:adenylate cyclase activity"/>
    <property type="evidence" value="ECO:0007669"/>
    <property type="project" value="TreeGrafter"/>
</dbReference>
<feature type="region of interest" description="Disordered" evidence="8">
    <location>
        <begin position="533"/>
        <end position="582"/>
    </location>
</feature>
<dbReference type="GO" id="GO:0005886">
    <property type="term" value="C:plasma membrane"/>
    <property type="evidence" value="ECO:0007669"/>
    <property type="project" value="TreeGrafter"/>
</dbReference>
<reference evidence="12" key="1">
    <citation type="journal article" date="2016" name="Nat. Commun.">
        <title>The Gonium pectorale genome demonstrates co-option of cell cycle regulation during the evolution of multicellularity.</title>
        <authorList>
            <person name="Hanschen E.R."/>
            <person name="Marriage T.N."/>
            <person name="Ferris P.J."/>
            <person name="Hamaji T."/>
            <person name="Toyoda A."/>
            <person name="Fujiyama A."/>
            <person name="Neme R."/>
            <person name="Noguchi H."/>
            <person name="Minakuchi Y."/>
            <person name="Suzuki M."/>
            <person name="Kawai-Toyooka H."/>
            <person name="Smith D.R."/>
            <person name="Sparks H."/>
            <person name="Anderson J."/>
            <person name="Bakaric R."/>
            <person name="Luria V."/>
            <person name="Karger A."/>
            <person name="Kirschner M.W."/>
            <person name="Durand P.M."/>
            <person name="Michod R.E."/>
            <person name="Nozaki H."/>
            <person name="Olson B.J."/>
        </authorList>
    </citation>
    <scope>NUCLEOTIDE SEQUENCE [LARGE SCALE GENOMIC DNA]</scope>
    <source>
        <strain evidence="12">NIES-2863</strain>
    </source>
</reference>
<feature type="region of interest" description="Disordered" evidence="8">
    <location>
        <begin position="25"/>
        <end position="61"/>
    </location>
</feature>
<feature type="domain" description="PAC" evidence="9">
    <location>
        <begin position="1097"/>
        <end position="1151"/>
    </location>
</feature>
<evidence type="ECO:0000256" key="8">
    <source>
        <dbReference type="SAM" id="MobiDB-lite"/>
    </source>
</evidence>
<dbReference type="PANTHER" id="PTHR11920">
    <property type="entry name" value="GUANYLYL CYCLASE"/>
    <property type="match status" value="1"/>
</dbReference>
<protein>
    <recommendedName>
        <fullName evidence="13">Guanylate cyclase domain-containing protein</fullName>
    </recommendedName>
</protein>
<dbReference type="InterPro" id="IPR050401">
    <property type="entry name" value="Cyclic_nucleotide_synthase"/>
</dbReference>
<dbReference type="EMBL" id="LSYV01000033">
    <property type="protein sequence ID" value="KXZ47924.1"/>
    <property type="molecule type" value="Genomic_DNA"/>
</dbReference>
<feature type="compositionally biased region" description="Acidic residues" evidence="8">
    <location>
        <begin position="1001"/>
        <end position="1028"/>
    </location>
</feature>
<dbReference type="GO" id="GO:0001653">
    <property type="term" value="F:peptide receptor activity"/>
    <property type="evidence" value="ECO:0007669"/>
    <property type="project" value="TreeGrafter"/>
</dbReference>
<feature type="region of interest" description="Disordered" evidence="8">
    <location>
        <begin position="1518"/>
        <end position="1571"/>
    </location>
</feature>
<dbReference type="Gene3D" id="3.30.70.1230">
    <property type="entry name" value="Nucleotide cyclase"/>
    <property type="match status" value="1"/>
</dbReference>
<feature type="region of interest" description="Disordered" evidence="8">
    <location>
        <begin position="435"/>
        <end position="471"/>
    </location>
</feature>
<evidence type="ECO:0000256" key="7">
    <source>
        <dbReference type="RuleBase" id="RU000405"/>
    </source>
</evidence>
<feature type="region of interest" description="Disordered" evidence="8">
    <location>
        <begin position="596"/>
        <end position="621"/>
    </location>
</feature>
<evidence type="ECO:0000256" key="3">
    <source>
        <dbReference type="ARBA" id="ARBA00022741"/>
    </source>
</evidence>
<comment type="subcellular location">
    <subcellularLocation>
        <location evidence="1">Membrane</location>
    </subcellularLocation>
</comment>
<feature type="compositionally biased region" description="Polar residues" evidence="8">
    <location>
        <begin position="811"/>
        <end position="820"/>
    </location>
</feature>
<dbReference type="SMART" id="SM00044">
    <property type="entry name" value="CYCc"/>
    <property type="match status" value="1"/>
</dbReference>
<dbReference type="PANTHER" id="PTHR11920:SF335">
    <property type="entry name" value="GUANYLATE CYCLASE"/>
    <property type="match status" value="1"/>
</dbReference>
<dbReference type="InterPro" id="IPR000700">
    <property type="entry name" value="PAS-assoc_C"/>
</dbReference>
<evidence type="ECO:0000256" key="2">
    <source>
        <dbReference type="ARBA" id="ARBA00022692"/>
    </source>
</evidence>
<dbReference type="GO" id="GO:0007168">
    <property type="term" value="P:receptor guanylyl cyclase signaling pathway"/>
    <property type="evidence" value="ECO:0007669"/>
    <property type="project" value="TreeGrafter"/>
</dbReference>
<keyword evidence="3" id="KW-0547">Nucleotide-binding</keyword>
<comment type="caution">
    <text evidence="11">The sequence shown here is derived from an EMBL/GenBank/DDBJ whole genome shotgun (WGS) entry which is preliminary data.</text>
</comment>
<feature type="compositionally biased region" description="Polar residues" evidence="8">
    <location>
        <begin position="548"/>
        <end position="582"/>
    </location>
</feature>
<feature type="compositionally biased region" description="Low complexity" evidence="8">
    <location>
        <begin position="1058"/>
        <end position="1074"/>
    </location>
</feature>
<evidence type="ECO:0000256" key="6">
    <source>
        <dbReference type="ARBA" id="ARBA00023239"/>
    </source>
</evidence>
<feature type="domain" description="Guanylate cyclase" evidence="10">
    <location>
        <begin position="1205"/>
        <end position="1347"/>
    </location>
</feature>
<dbReference type="SUPFAM" id="SSF55073">
    <property type="entry name" value="Nucleotide cyclase"/>
    <property type="match status" value="1"/>
</dbReference>
<dbReference type="CDD" id="cd07302">
    <property type="entry name" value="CHD"/>
    <property type="match status" value="1"/>
</dbReference>
<evidence type="ECO:0000313" key="12">
    <source>
        <dbReference type="Proteomes" id="UP000075714"/>
    </source>
</evidence>
<feature type="region of interest" description="Disordered" evidence="8">
    <location>
        <begin position="484"/>
        <end position="508"/>
    </location>
</feature>
<gene>
    <name evidence="11" type="ORF">GPECTOR_32g537</name>
</gene>
<feature type="compositionally biased region" description="Acidic residues" evidence="8">
    <location>
        <begin position="1089"/>
        <end position="1109"/>
    </location>
</feature>
<dbReference type="PROSITE" id="PS50125">
    <property type="entry name" value="GUANYLATE_CYCLASE_2"/>
    <property type="match status" value="1"/>
</dbReference>
<dbReference type="Proteomes" id="UP000075714">
    <property type="component" value="Unassembled WGS sequence"/>
</dbReference>
<keyword evidence="6 7" id="KW-0456">Lyase</keyword>
<feature type="compositionally biased region" description="Low complexity" evidence="8">
    <location>
        <begin position="914"/>
        <end position="950"/>
    </location>
</feature>
<feature type="compositionally biased region" description="Basic and acidic residues" evidence="8">
    <location>
        <begin position="896"/>
        <end position="912"/>
    </location>
</feature>
<evidence type="ECO:0000256" key="4">
    <source>
        <dbReference type="ARBA" id="ARBA00022989"/>
    </source>
</evidence>
<dbReference type="InterPro" id="IPR018297">
    <property type="entry name" value="A/G_cyclase_CS"/>
</dbReference>
<evidence type="ECO:0000256" key="5">
    <source>
        <dbReference type="ARBA" id="ARBA00023136"/>
    </source>
</evidence>
<sequence>MPVAILTLGAAPGTTLHAPPSVRVLPVGGPSGLHRDGSGSPSNTRPGLVSGRSRSALMAPRSTSDSAAASVPMASWLGAAAAVASAGDQCPFSAVWVNASAREHLLLEAAGEYDSVLAQVCERDPAMRVLLKELGRQMLMEGPGTGAPVTHLVPGGLFGPGQRTTGHHSRARGLAPGATWAAAAGGTDSFGGSGHGALAHGFTVLRLTPCLVRLPYSAVAPAGSWMERSSLPSAPAAIAPPALRVRSSAPNVVIPGGAAAAAAGALPLTPRRRLPPPPSMLSIPFRARAATETDAYGEAEGPEPEGEPEVEQPGLMVEHVGGDQLTAAVPELYERLQRDCSILSGVSAIITLLDLHGCVLHQNALSVDYMGYHRPAPPLVAGAAVRAAAAAAAAAAGGPAGGGSALEKLFQLDPGKLPDMLSAVLDGRTWTGIVRVPPNLRGDSEERPELQQQRTDQARSPAAPNGRSSAADLNLAPSVLGAPGGGDAIVGERSEASSLSDDGSGRLLSTPPIVVKAAELGLGRAHLQGIGSAGGAEVVGKGSPGADGSSNAQISDWATGNSSQSGCPPSRPSDSVPSMNSGNAMSMARAVEAALADTPHGPPPPGAGRDGQRPTLDGPANEELACTLSGFDSQAVLLSPAAPSPGQGGGLALGSLTRTDALTTATAYLTTAEETAYCTPDGDVEGGSGAAGSGGGVDGPTGRRGVRERSSMPAVFDPRPGVFTTAGAVAAAMQGPATERGGSKGYAAGYSSKRGRASVSGSAHLTATSVATAGRGVTSLDATAKPKRTRSAKFGLDLQAMNTSAWALVGSNASSPSTQRRPAGPPAFPSTSAANSPVFFAAGVRRKSVVQQQQQLLRRRTSALAVAAPAYSSSQLQKQRTALDASAPLASVSGVLRDDEAKLSPRPPREARLNGSSASSSNPAPPTSGSAEAAAAAAAAGSSSGQHAPANGNTTAAMLTLRSPAVAAISKRSGRLRVRPVWRRAVGVSAPARYGVLEDLESYETYEEGDTEPDADREALEEEEDYEGEGAGARLVPDSPQQQPGQPCCVSPEVNPSGAGAPGAVPADAAAGGEPDSGDGAGGTVLPEAADEGDEAEGLESSSEDSESDGDARWHEVSARPFRDPVTRRRCILLMQMDVTAKVETERRLAELIEAEHKILEQIFPRHVLEHMALDNARAAARPACAFHAFRRDCSQLATKHEAVTILFADIKGFTSMCKEVEPEVVMTFLNDLYNRFDTLLDVYGVYKVETIGDCYMVAGGLIRRDEDGFVSVHGPGAVDPLHAVRVMSFAKAMLREAGKLAMPRTGEPLMIRVGIHSGPVTSGVVGTRMPRFCLFGDTVNTASRMESTAEPGTIHVSGDTKGLLSGEYWGASGGVEVKGKGLMHTYVWLGNENETAPHTQRAGSEAHPDSAAMRLLRRPQRSSTSPREPQPLTLPYPRGDSLPHSRYAKRSATAPREMRRNALSITTRLFRTNASRVYERRMSTLGRRTPRTSEGGAGPLAAAALTSSNDLLPQVEERTGEAVPMELPGEEQAGEEGYAVLEEEEDALPHSVRTMSDVKEECEEECEEQV</sequence>
<evidence type="ECO:0000256" key="1">
    <source>
        <dbReference type="ARBA" id="ARBA00004370"/>
    </source>
</evidence>
<dbReference type="GO" id="GO:0035556">
    <property type="term" value="P:intracellular signal transduction"/>
    <property type="evidence" value="ECO:0007669"/>
    <property type="project" value="InterPro"/>
</dbReference>
<dbReference type="PROSITE" id="PS50113">
    <property type="entry name" value="PAC"/>
    <property type="match status" value="1"/>
</dbReference>
<evidence type="ECO:0008006" key="13">
    <source>
        <dbReference type="Google" id="ProtNLM"/>
    </source>
</evidence>
<feature type="region of interest" description="Disordered" evidence="8">
    <location>
        <begin position="678"/>
        <end position="719"/>
    </location>
</feature>
<keyword evidence="2" id="KW-0812">Transmembrane</keyword>
<feature type="region of interest" description="Disordered" evidence="8">
    <location>
        <begin position="1001"/>
        <end position="1117"/>
    </location>
</feature>
<dbReference type="InterPro" id="IPR001054">
    <property type="entry name" value="A/G_cyclase"/>
</dbReference>